<dbReference type="Gene3D" id="3.30.1240.10">
    <property type="match status" value="1"/>
</dbReference>
<dbReference type="SUPFAM" id="SSF56784">
    <property type="entry name" value="HAD-like"/>
    <property type="match status" value="1"/>
</dbReference>
<accession>A0ABT5VHW7</accession>
<dbReference type="InterPro" id="IPR006379">
    <property type="entry name" value="HAD-SF_hydro_IIB"/>
</dbReference>
<dbReference type="CDD" id="cd07516">
    <property type="entry name" value="HAD_Pase"/>
    <property type="match status" value="1"/>
</dbReference>
<gene>
    <name evidence="1" type="ORF">N7Z68_16915</name>
</gene>
<keyword evidence="1" id="KW-0378">Hydrolase</keyword>
<dbReference type="NCBIfam" id="TIGR00099">
    <property type="entry name" value="Cof-subfamily"/>
    <property type="match status" value="1"/>
</dbReference>
<evidence type="ECO:0000313" key="1">
    <source>
        <dbReference type="EMBL" id="MDE5415046.1"/>
    </source>
</evidence>
<dbReference type="Pfam" id="PF08282">
    <property type="entry name" value="Hydrolase_3"/>
    <property type="match status" value="1"/>
</dbReference>
<dbReference type="InterPro" id="IPR023214">
    <property type="entry name" value="HAD_sf"/>
</dbReference>
<dbReference type="Proteomes" id="UP001148125">
    <property type="component" value="Unassembled WGS sequence"/>
</dbReference>
<dbReference type="SFLD" id="SFLDG01140">
    <property type="entry name" value="C2.B:_Phosphomannomutase_and_P"/>
    <property type="match status" value="1"/>
</dbReference>
<dbReference type="EMBL" id="JAOTPO010000013">
    <property type="protein sequence ID" value="MDE5415046.1"/>
    <property type="molecule type" value="Genomic_DNA"/>
</dbReference>
<dbReference type="SFLD" id="SFLDS00003">
    <property type="entry name" value="Haloacid_Dehalogenase"/>
    <property type="match status" value="1"/>
</dbReference>
<dbReference type="PANTHER" id="PTHR10000">
    <property type="entry name" value="PHOSPHOSERINE PHOSPHATASE"/>
    <property type="match status" value="1"/>
</dbReference>
<dbReference type="InterPro" id="IPR000150">
    <property type="entry name" value="Cof"/>
</dbReference>
<dbReference type="PANTHER" id="PTHR10000:SF55">
    <property type="entry name" value="5-AMINO-6-(5-PHOSPHO-D-RIBITYLAMINO)URACIL PHOSPHATASE YCSE"/>
    <property type="match status" value="1"/>
</dbReference>
<dbReference type="RefSeq" id="WP_275119654.1">
    <property type="nucleotide sequence ID" value="NZ_JAOTPO010000013.1"/>
</dbReference>
<keyword evidence="2" id="KW-1185">Reference proteome</keyword>
<evidence type="ECO:0000313" key="2">
    <source>
        <dbReference type="Proteomes" id="UP001148125"/>
    </source>
</evidence>
<sequence>MIIALDMDGTLLNSDGTISERNKQVIKTLQDHGHLVTIATGRAYKDVSLQLKVAKLECPVISLNGAGITLPDHTMLGSEPLDKIELTPALEWTKEQYDLYFEIYTDDEVYAGIHNLEHLEKIVVKLSEKVSGESGDGMSDLLKIIQKQFQQAAVTFIEDISTIWTDERKTIYKVLIFSLNKEALKEASTVFSGISGVTITSSHPNNIEINNERATKGRALTKLASHYNVDLKDTIVMGDSYNDLSMFEIAGQAIAMENAAPILKENSDAVTKTNDQDGVAIFLETLLEGNVR</sequence>
<protein>
    <submittedName>
        <fullName evidence="1">Cof-type HAD-IIB family hydrolase</fullName>
    </submittedName>
</protein>
<proteinExistence type="predicted"/>
<dbReference type="Gene3D" id="3.40.50.1000">
    <property type="entry name" value="HAD superfamily/HAD-like"/>
    <property type="match status" value="1"/>
</dbReference>
<dbReference type="PROSITE" id="PS01228">
    <property type="entry name" value="COF_1"/>
    <property type="match status" value="1"/>
</dbReference>
<dbReference type="InterPro" id="IPR036412">
    <property type="entry name" value="HAD-like_sf"/>
</dbReference>
<comment type="caution">
    <text evidence="1">The sequence shown here is derived from an EMBL/GenBank/DDBJ whole genome shotgun (WGS) entry which is preliminary data.</text>
</comment>
<dbReference type="NCBIfam" id="TIGR01484">
    <property type="entry name" value="HAD-SF-IIB"/>
    <property type="match status" value="1"/>
</dbReference>
<reference evidence="1" key="1">
    <citation type="submission" date="2024-05" db="EMBL/GenBank/DDBJ databases">
        <title>Alkalihalobacillus sp. strain MEB203 novel alkaliphilic bacterium from Lonar Lake, India.</title>
        <authorList>
            <person name="Joshi A."/>
            <person name="Thite S."/>
            <person name="Mengade P."/>
        </authorList>
    </citation>
    <scope>NUCLEOTIDE SEQUENCE</scope>
    <source>
        <strain evidence="1">MEB 203</strain>
    </source>
</reference>
<dbReference type="SFLD" id="SFLDG01144">
    <property type="entry name" value="C2.B.4:_PGP_Like"/>
    <property type="match status" value="1"/>
</dbReference>
<dbReference type="GO" id="GO:0016787">
    <property type="term" value="F:hydrolase activity"/>
    <property type="evidence" value="ECO:0007669"/>
    <property type="project" value="UniProtKB-KW"/>
</dbReference>
<name>A0ABT5VHW7_9BACI</name>
<organism evidence="1 2">
    <name type="scientific">Alkalihalobacterium chitinilyticum</name>
    <dbReference type="NCBI Taxonomy" id="2980103"/>
    <lineage>
        <taxon>Bacteria</taxon>
        <taxon>Bacillati</taxon>
        <taxon>Bacillota</taxon>
        <taxon>Bacilli</taxon>
        <taxon>Bacillales</taxon>
        <taxon>Bacillaceae</taxon>
        <taxon>Alkalihalobacterium</taxon>
    </lineage>
</organism>